<proteinExistence type="predicted"/>
<protein>
    <submittedName>
        <fullName evidence="1">Uncharacterized protein</fullName>
    </submittedName>
</protein>
<dbReference type="EMBL" id="UINC01119068">
    <property type="protein sequence ID" value="SVC92620.1"/>
    <property type="molecule type" value="Genomic_DNA"/>
</dbReference>
<feature type="non-terminal residue" evidence="1">
    <location>
        <position position="35"/>
    </location>
</feature>
<accession>A0A382R5V1</accession>
<evidence type="ECO:0000313" key="1">
    <source>
        <dbReference type="EMBL" id="SVC92620.1"/>
    </source>
</evidence>
<sequence>MEIPDWFVIQIIKGLNFLSCLKKNKKSFKNFIFLI</sequence>
<organism evidence="1">
    <name type="scientific">marine metagenome</name>
    <dbReference type="NCBI Taxonomy" id="408172"/>
    <lineage>
        <taxon>unclassified sequences</taxon>
        <taxon>metagenomes</taxon>
        <taxon>ecological metagenomes</taxon>
    </lineage>
</organism>
<gene>
    <name evidence="1" type="ORF">METZ01_LOCUS345474</name>
</gene>
<dbReference type="AlphaFoldDB" id="A0A382R5V1"/>
<name>A0A382R5V1_9ZZZZ</name>
<reference evidence="1" key="1">
    <citation type="submission" date="2018-05" db="EMBL/GenBank/DDBJ databases">
        <authorList>
            <person name="Lanie J.A."/>
            <person name="Ng W.-L."/>
            <person name="Kazmierczak K.M."/>
            <person name="Andrzejewski T.M."/>
            <person name="Davidsen T.M."/>
            <person name="Wayne K.J."/>
            <person name="Tettelin H."/>
            <person name="Glass J.I."/>
            <person name="Rusch D."/>
            <person name="Podicherti R."/>
            <person name="Tsui H.-C.T."/>
            <person name="Winkler M.E."/>
        </authorList>
    </citation>
    <scope>NUCLEOTIDE SEQUENCE</scope>
</reference>